<organism evidence="4 5">
    <name type="scientific">Cognatishimia activa</name>
    <dbReference type="NCBI Taxonomy" id="1715691"/>
    <lineage>
        <taxon>Bacteria</taxon>
        <taxon>Pseudomonadati</taxon>
        <taxon>Pseudomonadota</taxon>
        <taxon>Alphaproteobacteria</taxon>
        <taxon>Rhodobacterales</taxon>
        <taxon>Paracoccaceae</taxon>
        <taxon>Cognatishimia</taxon>
    </lineage>
</organism>
<dbReference type="PRINTS" id="PR00722">
    <property type="entry name" value="CHYMOTRYPSIN"/>
</dbReference>
<sequence length="273" mass="29268">MKNRFIISLILGLGLATQAQSGSLLEVMDSRGDMLGWEAVGRLDIGNSAFCTGVLIASDQVLTAAHCLFDKRSGQPVDANEIVFRSGYLNGEALFERQGAKFVVAEGYVPGGNAQDIQNVTRDVAILRLRSPIFGAEADPFRIAEIGGNDQLQVMSYGRGRAEAMSWQRQCNLQHEARDLKFFDCDITFGSSGAPVFVKNGTRVRILSLVSGTATLNDGREIGVGMALPKVVSELRAQLRYGDAPVAKVTTGARRIQVGGAKSSGGAKFIKVK</sequence>
<dbReference type="InterPro" id="IPR009003">
    <property type="entry name" value="Peptidase_S1_PA"/>
</dbReference>
<proteinExistence type="predicted"/>
<reference evidence="5" key="1">
    <citation type="submission" date="2015-09" db="EMBL/GenBank/DDBJ databases">
        <authorList>
            <person name="Rodrigo-Torres Lidia"/>
            <person name="Arahal R.David."/>
        </authorList>
    </citation>
    <scope>NUCLEOTIDE SEQUENCE [LARGE SCALE GENOMIC DNA]</scope>
    <source>
        <strain evidence="5">CECT 5114</strain>
    </source>
</reference>
<protein>
    <submittedName>
        <fullName evidence="4">V8-like Glu-specific endopeptidase</fullName>
    </submittedName>
</protein>
<dbReference type="PANTHER" id="PTHR15462">
    <property type="entry name" value="SERINE PROTEASE"/>
    <property type="match status" value="1"/>
</dbReference>
<keyword evidence="1 2" id="KW-0732">Signal</keyword>
<dbReference type="Pfam" id="PF00089">
    <property type="entry name" value="Trypsin"/>
    <property type="match status" value="1"/>
</dbReference>
<evidence type="ECO:0000259" key="3">
    <source>
        <dbReference type="Pfam" id="PF00089"/>
    </source>
</evidence>
<feature type="chain" id="PRO_5006065644" evidence="2">
    <location>
        <begin position="22"/>
        <end position="273"/>
    </location>
</feature>
<dbReference type="PANTHER" id="PTHR15462:SF8">
    <property type="entry name" value="SERINE PROTEASE"/>
    <property type="match status" value="1"/>
</dbReference>
<dbReference type="PROSITE" id="PS00134">
    <property type="entry name" value="TRYPSIN_HIS"/>
    <property type="match status" value="1"/>
</dbReference>
<dbReference type="Gene3D" id="2.40.10.10">
    <property type="entry name" value="Trypsin-like serine proteases"/>
    <property type="match status" value="2"/>
</dbReference>
<dbReference type="InterPro" id="IPR001314">
    <property type="entry name" value="Peptidase_S1A"/>
</dbReference>
<dbReference type="EMBL" id="CYUE01000022">
    <property type="protein sequence ID" value="CUK27367.1"/>
    <property type="molecule type" value="Genomic_DNA"/>
</dbReference>
<keyword evidence="5" id="KW-1185">Reference proteome</keyword>
<dbReference type="GO" id="GO:0004252">
    <property type="term" value="F:serine-type endopeptidase activity"/>
    <property type="evidence" value="ECO:0007669"/>
    <property type="project" value="InterPro"/>
</dbReference>
<accession>A0A0P1IV54</accession>
<feature type="signal peptide" evidence="2">
    <location>
        <begin position="1"/>
        <end position="21"/>
    </location>
</feature>
<evidence type="ECO:0000313" key="4">
    <source>
        <dbReference type="EMBL" id="CUK27367.1"/>
    </source>
</evidence>
<gene>
    <name evidence="4" type="ORF">TA5114_03195</name>
</gene>
<feature type="domain" description="Peptidase S1" evidence="3">
    <location>
        <begin position="39"/>
        <end position="209"/>
    </location>
</feature>
<evidence type="ECO:0000256" key="2">
    <source>
        <dbReference type="SAM" id="SignalP"/>
    </source>
</evidence>
<dbReference type="SUPFAM" id="SSF50494">
    <property type="entry name" value="Trypsin-like serine proteases"/>
    <property type="match status" value="1"/>
</dbReference>
<dbReference type="InterPro" id="IPR043504">
    <property type="entry name" value="Peptidase_S1_PA_chymotrypsin"/>
</dbReference>
<dbReference type="Proteomes" id="UP000051184">
    <property type="component" value="Unassembled WGS sequence"/>
</dbReference>
<dbReference type="GO" id="GO:0006508">
    <property type="term" value="P:proteolysis"/>
    <property type="evidence" value="ECO:0007669"/>
    <property type="project" value="InterPro"/>
</dbReference>
<dbReference type="InterPro" id="IPR050966">
    <property type="entry name" value="Glutamyl_endopeptidase"/>
</dbReference>
<dbReference type="STRING" id="1715691.TA5113_00624"/>
<dbReference type="InterPro" id="IPR018114">
    <property type="entry name" value="TRYPSIN_HIS"/>
</dbReference>
<dbReference type="InterPro" id="IPR001254">
    <property type="entry name" value="Trypsin_dom"/>
</dbReference>
<dbReference type="RefSeq" id="WP_245627195.1">
    <property type="nucleotide sequence ID" value="NZ_CYTO01000007.1"/>
</dbReference>
<evidence type="ECO:0000313" key="5">
    <source>
        <dbReference type="Proteomes" id="UP000051184"/>
    </source>
</evidence>
<evidence type="ECO:0000256" key="1">
    <source>
        <dbReference type="ARBA" id="ARBA00022729"/>
    </source>
</evidence>
<name>A0A0P1IV54_9RHOB</name>
<dbReference type="AlphaFoldDB" id="A0A0P1IV54"/>